<dbReference type="InterPro" id="IPR003313">
    <property type="entry name" value="AraC-bd"/>
</dbReference>
<evidence type="ECO:0000256" key="4">
    <source>
        <dbReference type="ARBA" id="ARBA00023163"/>
    </source>
</evidence>
<dbReference type="Pfam" id="PF02311">
    <property type="entry name" value="AraC_binding"/>
    <property type="match status" value="1"/>
</dbReference>
<dbReference type="Gene3D" id="1.10.10.60">
    <property type="entry name" value="Homeodomain-like"/>
    <property type="match status" value="1"/>
</dbReference>
<dbReference type="PROSITE" id="PS01124">
    <property type="entry name" value="HTH_ARAC_FAMILY_2"/>
    <property type="match status" value="1"/>
</dbReference>
<sequence>MAEADKVLSEPERPTIAPMTVVRTDFPAYPTAEALREWNWVWETMAVAFLHARQHECLPHWRIAPRRLPNAILFFVHAGRAKWQVGEISVIAQPHDVLLIPENVVHAAEHMPERRFCVSAVHFTARLFEVVDVLSLLGYPFHVPSMPQVQGSIDELLRLSACQPMGWRRRGAALVTEVILQIAQERPNLLHPMGSPLAVKAFKVLRPALQFVEDHLSDKVSVAEMAQLVMCSQRHLRRLFHQMVGMTPKRWLLERRLQRAATLLTQTDLPVKTVAAECGFDDLPHFNRTFRQRFGQSPTQYRRAALKAL</sequence>
<dbReference type="Proteomes" id="UP000236173">
    <property type="component" value="Unassembled WGS sequence"/>
</dbReference>
<dbReference type="PANTHER" id="PTHR46796">
    <property type="entry name" value="HTH-TYPE TRANSCRIPTIONAL ACTIVATOR RHAS-RELATED"/>
    <property type="match status" value="1"/>
</dbReference>
<keyword evidence="2" id="KW-0238">DNA-binding</keyword>
<comment type="caution">
    <text evidence="6">The sequence shown here is derived from an EMBL/GenBank/DDBJ whole genome shotgun (WGS) entry which is preliminary data.</text>
</comment>
<dbReference type="PRINTS" id="PR00032">
    <property type="entry name" value="HTHARAC"/>
</dbReference>
<dbReference type="SUPFAM" id="SSF46689">
    <property type="entry name" value="Homeodomain-like"/>
    <property type="match status" value="2"/>
</dbReference>
<dbReference type="InterPro" id="IPR037923">
    <property type="entry name" value="HTH-like"/>
</dbReference>
<keyword evidence="3" id="KW-0010">Activator</keyword>
<organism evidence="6 7">
    <name type="scientific">Candidatus Fervidibacter japonicus</name>
    <dbReference type="NCBI Taxonomy" id="2035412"/>
    <lineage>
        <taxon>Bacteria</taxon>
        <taxon>Candidatus Fervidibacterota</taxon>
        <taxon>Candidatus Fervidibacter</taxon>
    </lineage>
</organism>
<name>A0A2H5XD52_9BACT</name>
<evidence type="ECO:0000313" key="6">
    <source>
        <dbReference type="EMBL" id="GBC99111.1"/>
    </source>
</evidence>
<dbReference type="Pfam" id="PF12833">
    <property type="entry name" value="HTH_18"/>
    <property type="match status" value="1"/>
</dbReference>
<dbReference type="SMART" id="SM00342">
    <property type="entry name" value="HTH_ARAC"/>
    <property type="match status" value="1"/>
</dbReference>
<evidence type="ECO:0000256" key="3">
    <source>
        <dbReference type="ARBA" id="ARBA00023159"/>
    </source>
</evidence>
<dbReference type="InterPro" id="IPR018060">
    <property type="entry name" value="HTH_AraC"/>
</dbReference>
<proteinExistence type="predicted"/>
<accession>A0A2H5XD52</accession>
<dbReference type="InterPro" id="IPR050204">
    <property type="entry name" value="AraC_XylS_family_regulators"/>
</dbReference>
<dbReference type="InterPro" id="IPR020449">
    <property type="entry name" value="Tscrpt_reg_AraC-type_HTH"/>
</dbReference>
<gene>
    <name evidence="6" type="primary">araC_2</name>
    <name evidence="6" type="ORF">HRbin17_01632</name>
</gene>
<keyword evidence="4" id="KW-0804">Transcription</keyword>
<reference evidence="7" key="1">
    <citation type="submission" date="2017-09" db="EMBL/GenBank/DDBJ databases">
        <title>Metaegenomics of thermophilic ammonia-oxidizing enrichment culture.</title>
        <authorList>
            <person name="Kato S."/>
            <person name="Suzuki K."/>
        </authorList>
    </citation>
    <scope>NUCLEOTIDE SEQUENCE [LARGE SCALE GENOMIC DNA]</scope>
</reference>
<evidence type="ECO:0000256" key="1">
    <source>
        <dbReference type="ARBA" id="ARBA00023015"/>
    </source>
</evidence>
<dbReference type="EMBL" id="BEHT01000021">
    <property type="protein sequence ID" value="GBC99111.1"/>
    <property type="molecule type" value="Genomic_DNA"/>
</dbReference>
<protein>
    <submittedName>
        <fullName evidence="6">Arabinose operon regulatory protein</fullName>
    </submittedName>
</protein>
<dbReference type="GO" id="GO:0043565">
    <property type="term" value="F:sequence-specific DNA binding"/>
    <property type="evidence" value="ECO:0007669"/>
    <property type="project" value="InterPro"/>
</dbReference>
<dbReference type="AlphaFoldDB" id="A0A2H5XD52"/>
<feature type="domain" description="HTH araC/xylS-type" evidence="5">
    <location>
        <begin position="206"/>
        <end position="304"/>
    </location>
</feature>
<dbReference type="InterPro" id="IPR018062">
    <property type="entry name" value="HTH_AraC-typ_CS"/>
</dbReference>
<evidence type="ECO:0000256" key="2">
    <source>
        <dbReference type="ARBA" id="ARBA00023125"/>
    </source>
</evidence>
<evidence type="ECO:0000313" key="7">
    <source>
        <dbReference type="Proteomes" id="UP000236173"/>
    </source>
</evidence>
<dbReference type="InterPro" id="IPR014710">
    <property type="entry name" value="RmlC-like_jellyroll"/>
</dbReference>
<dbReference type="SUPFAM" id="SSF51215">
    <property type="entry name" value="Regulatory protein AraC"/>
    <property type="match status" value="1"/>
</dbReference>
<dbReference type="PROSITE" id="PS00041">
    <property type="entry name" value="HTH_ARAC_FAMILY_1"/>
    <property type="match status" value="1"/>
</dbReference>
<dbReference type="InterPro" id="IPR009057">
    <property type="entry name" value="Homeodomain-like_sf"/>
</dbReference>
<dbReference type="Gene3D" id="2.60.120.10">
    <property type="entry name" value="Jelly Rolls"/>
    <property type="match status" value="1"/>
</dbReference>
<evidence type="ECO:0000259" key="5">
    <source>
        <dbReference type="PROSITE" id="PS01124"/>
    </source>
</evidence>
<dbReference type="GO" id="GO:0003700">
    <property type="term" value="F:DNA-binding transcription factor activity"/>
    <property type="evidence" value="ECO:0007669"/>
    <property type="project" value="InterPro"/>
</dbReference>
<keyword evidence="1" id="KW-0805">Transcription regulation</keyword>